<evidence type="ECO:0000313" key="2">
    <source>
        <dbReference type="Proteomes" id="UP000076502"/>
    </source>
</evidence>
<dbReference type="AlphaFoldDB" id="A0A154P497"/>
<sequence length="138" mass="15648">MPSWYNSKLTLLALPSVIFEPRFNGFIRNLVYADGENTVPRRQEMTSRDAKVGDLRGFCGGGSMGVHQVCTRGLRHHVTLIMTNMGVNPFQFVGYVNINVFQVESKADGLTLIDPWRIYDRVLECVQSCERAYESKLT</sequence>
<gene>
    <name evidence="1" type="ORF">WN55_10588</name>
</gene>
<dbReference type="Proteomes" id="UP000076502">
    <property type="component" value="Unassembled WGS sequence"/>
</dbReference>
<reference evidence="1 2" key="1">
    <citation type="submission" date="2015-07" db="EMBL/GenBank/DDBJ databases">
        <title>The genome of Dufourea novaeangliae.</title>
        <authorList>
            <person name="Pan H."/>
            <person name="Kapheim K."/>
        </authorList>
    </citation>
    <scope>NUCLEOTIDE SEQUENCE [LARGE SCALE GENOMIC DNA]</scope>
    <source>
        <strain evidence="1">0120121106</strain>
        <tissue evidence="1">Whole body</tissue>
    </source>
</reference>
<accession>A0A154P497</accession>
<keyword evidence="2" id="KW-1185">Reference proteome</keyword>
<evidence type="ECO:0000313" key="1">
    <source>
        <dbReference type="EMBL" id="KZC06677.1"/>
    </source>
</evidence>
<organism evidence="1 2">
    <name type="scientific">Dufourea novaeangliae</name>
    <name type="common">Sweat bee</name>
    <dbReference type="NCBI Taxonomy" id="178035"/>
    <lineage>
        <taxon>Eukaryota</taxon>
        <taxon>Metazoa</taxon>
        <taxon>Ecdysozoa</taxon>
        <taxon>Arthropoda</taxon>
        <taxon>Hexapoda</taxon>
        <taxon>Insecta</taxon>
        <taxon>Pterygota</taxon>
        <taxon>Neoptera</taxon>
        <taxon>Endopterygota</taxon>
        <taxon>Hymenoptera</taxon>
        <taxon>Apocrita</taxon>
        <taxon>Aculeata</taxon>
        <taxon>Apoidea</taxon>
        <taxon>Anthophila</taxon>
        <taxon>Halictidae</taxon>
        <taxon>Rophitinae</taxon>
        <taxon>Dufourea</taxon>
    </lineage>
</organism>
<dbReference type="EMBL" id="KQ434809">
    <property type="protein sequence ID" value="KZC06677.1"/>
    <property type="molecule type" value="Genomic_DNA"/>
</dbReference>
<proteinExistence type="predicted"/>
<dbReference type="STRING" id="178035.A0A154P497"/>
<name>A0A154P497_DUFNO</name>
<protein>
    <submittedName>
        <fullName evidence="1">Uncharacterized protein</fullName>
    </submittedName>
</protein>